<dbReference type="Gene3D" id="1.10.443.10">
    <property type="entry name" value="Intergrase catalytic core"/>
    <property type="match status" value="1"/>
</dbReference>
<feature type="domain" description="Core-binding (CB)" evidence="7">
    <location>
        <begin position="98"/>
        <end position="179"/>
    </location>
</feature>
<dbReference type="EMBL" id="BMLY01000004">
    <property type="protein sequence ID" value="GGP26809.1"/>
    <property type="molecule type" value="Genomic_DNA"/>
</dbReference>
<gene>
    <name evidence="8" type="ORF">GCM10010971_26280</name>
</gene>
<proteinExistence type="inferred from homology"/>
<keyword evidence="2" id="KW-0229">DNA integration</keyword>
<keyword evidence="3 5" id="KW-0238">DNA-binding</keyword>
<dbReference type="PANTHER" id="PTHR30629">
    <property type="entry name" value="PROPHAGE INTEGRASE"/>
    <property type="match status" value="1"/>
</dbReference>
<comment type="caution">
    <text evidence="8">The sequence shown here is derived from an EMBL/GenBank/DDBJ whole genome shotgun (WGS) entry which is preliminary data.</text>
</comment>
<keyword evidence="4" id="KW-0233">DNA recombination</keyword>
<name>A0ABQ2PMI0_9NEIS</name>
<evidence type="ECO:0000259" key="6">
    <source>
        <dbReference type="PROSITE" id="PS51898"/>
    </source>
</evidence>
<sequence>MPLSDLACRNAKGKDKPYKLTDGFGMFLLVSTNGSRWWRLKYRFAGKEKQLSLGVYPEVSLVEARRLREDARKLIADGIDPGLMRKDEKAKQAAAYSNTFESVGRAWHKRNLGKWSKDHASRILTRLETDVFPLIGERPVAELKTRDLLVPLRKVEARGTLDSAGRIRQYITGIMRYAVQNDLIDANPAADMAGAIAVQKTKHRPALRLEQIPELLSRIEGYNGRPITTLALRFTLLTFVRSSELRFMRWDEIDFARAVWTIPADREEIEGVKFSHRGAKMREPHIVPLSHQAVEILETLRQLTGNFDLVFAGDHNRGKPMSENTVNAALRRLGYDTTTEVCGHGFRAMACSALLESGLWSSDAIERQMSHKERNGVRAAYTHRAEFIQQRQLMVAWWADWLDAVKHGYIPPHDFAPESSVNNNVVSLGKRKSA</sequence>
<evidence type="ECO:0000313" key="9">
    <source>
        <dbReference type="Proteomes" id="UP000621859"/>
    </source>
</evidence>
<dbReference type="InterPro" id="IPR013762">
    <property type="entry name" value="Integrase-like_cat_sf"/>
</dbReference>
<dbReference type="CDD" id="cd00801">
    <property type="entry name" value="INT_P4_C"/>
    <property type="match status" value="1"/>
</dbReference>
<dbReference type="InterPro" id="IPR050808">
    <property type="entry name" value="Phage_Integrase"/>
</dbReference>
<dbReference type="InterPro" id="IPR053876">
    <property type="entry name" value="Phage_int_M"/>
</dbReference>
<comment type="similarity">
    <text evidence="1">Belongs to the 'phage' integrase family.</text>
</comment>
<dbReference type="PROSITE" id="PS51898">
    <property type="entry name" value="TYR_RECOMBINASE"/>
    <property type="match status" value="1"/>
</dbReference>
<dbReference type="Pfam" id="PF13356">
    <property type="entry name" value="Arm-DNA-bind_3"/>
    <property type="match status" value="1"/>
</dbReference>
<dbReference type="PANTHER" id="PTHR30629:SF9">
    <property type="entry name" value="PROTEIN INTB-RELATED"/>
    <property type="match status" value="1"/>
</dbReference>
<dbReference type="Proteomes" id="UP000621859">
    <property type="component" value="Unassembled WGS sequence"/>
</dbReference>
<organism evidence="8 9">
    <name type="scientific">Silvimonas amylolytica</name>
    <dbReference type="NCBI Taxonomy" id="449663"/>
    <lineage>
        <taxon>Bacteria</taxon>
        <taxon>Pseudomonadati</taxon>
        <taxon>Pseudomonadota</taxon>
        <taxon>Betaproteobacteria</taxon>
        <taxon>Neisseriales</taxon>
        <taxon>Chitinibacteraceae</taxon>
        <taxon>Silvimonas</taxon>
    </lineage>
</organism>
<evidence type="ECO:0000256" key="3">
    <source>
        <dbReference type="ARBA" id="ARBA00023125"/>
    </source>
</evidence>
<dbReference type="InterPro" id="IPR044068">
    <property type="entry name" value="CB"/>
</dbReference>
<dbReference type="Pfam" id="PF00589">
    <property type="entry name" value="Phage_integrase"/>
    <property type="match status" value="1"/>
</dbReference>
<dbReference type="PROSITE" id="PS51900">
    <property type="entry name" value="CB"/>
    <property type="match status" value="1"/>
</dbReference>
<keyword evidence="9" id="KW-1185">Reference proteome</keyword>
<accession>A0ABQ2PMI0</accession>
<dbReference type="Gene3D" id="3.30.160.390">
    <property type="entry name" value="Integrase, DNA-binding domain"/>
    <property type="match status" value="1"/>
</dbReference>
<evidence type="ECO:0000259" key="7">
    <source>
        <dbReference type="PROSITE" id="PS51900"/>
    </source>
</evidence>
<dbReference type="RefSeq" id="WP_188694478.1">
    <property type="nucleotide sequence ID" value="NZ_BMLY01000004.1"/>
</dbReference>
<evidence type="ECO:0000256" key="1">
    <source>
        <dbReference type="ARBA" id="ARBA00008857"/>
    </source>
</evidence>
<dbReference type="SUPFAM" id="SSF56349">
    <property type="entry name" value="DNA breaking-rejoining enzymes"/>
    <property type="match status" value="1"/>
</dbReference>
<evidence type="ECO:0000256" key="4">
    <source>
        <dbReference type="ARBA" id="ARBA00023172"/>
    </source>
</evidence>
<dbReference type="Gene3D" id="1.10.150.130">
    <property type="match status" value="1"/>
</dbReference>
<dbReference type="InterPro" id="IPR010998">
    <property type="entry name" value="Integrase_recombinase_N"/>
</dbReference>
<evidence type="ECO:0000313" key="8">
    <source>
        <dbReference type="EMBL" id="GGP26809.1"/>
    </source>
</evidence>
<protein>
    <submittedName>
        <fullName evidence="8">Integrase</fullName>
    </submittedName>
</protein>
<evidence type="ECO:0000256" key="2">
    <source>
        <dbReference type="ARBA" id="ARBA00022908"/>
    </source>
</evidence>
<reference evidence="9" key="1">
    <citation type="journal article" date="2019" name="Int. J. Syst. Evol. Microbiol.">
        <title>The Global Catalogue of Microorganisms (GCM) 10K type strain sequencing project: providing services to taxonomists for standard genome sequencing and annotation.</title>
        <authorList>
            <consortium name="The Broad Institute Genomics Platform"/>
            <consortium name="The Broad Institute Genome Sequencing Center for Infectious Disease"/>
            <person name="Wu L."/>
            <person name="Ma J."/>
        </authorList>
    </citation>
    <scope>NUCLEOTIDE SEQUENCE [LARGE SCALE GENOMIC DNA]</scope>
    <source>
        <strain evidence="9">CGMCC 1.8860</strain>
    </source>
</reference>
<dbReference type="InterPro" id="IPR011010">
    <property type="entry name" value="DNA_brk_join_enz"/>
</dbReference>
<feature type="domain" description="Tyr recombinase" evidence="6">
    <location>
        <begin position="202"/>
        <end position="395"/>
    </location>
</feature>
<dbReference type="InterPro" id="IPR002104">
    <property type="entry name" value="Integrase_catalytic"/>
</dbReference>
<dbReference type="Pfam" id="PF22022">
    <property type="entry name" value="Phage_int_M"/>
    <property type="match status" value="1"/>
</dbReference>
<dbReference type="InterPro" id="IPR038488">
    <property type="entry name" value="Integrase_DNA-bd_sf"/>
</dbReference>
<evidence type="ECO:0000256" key="5">
    <source>
        <dbReference type="PROSITE-ProRule" id="PRU01248"/>
    </source>
</evidence>
<dbReference type="InterPro" id="IPR025166">
    <property type="entry name" value="Integrase_DNA_bind_dom"/>
</dbReference>